<proteinExistence type="predicted"/>
<feature type="region of interest" description="Disordered" evidence="1">
    <location>
        <begin position="1"/>
        <end position="26"/>
    </location>
</feature>
<gene>
    <name evidence="2" type="ORF">OH76DRAFT_866630</name>
</gene>
<reference evidence="2 3" key="1">
    <citation type="journal article" date="2018" name="Biotechnol. Biofuels">
        <title>Integrative visual omics of the white-rot fungus Polyporus brumalis exposes the biotechnological potential of its oxidative enzymes for delignifying raw plant biomass.</title>
        <authorList>
            <person name="Miyauchi S."/>
            <person name="Rancon A."/>
            <person name="Drula E."/>
            <person name="Hage H."/>
            <person name="Chaduli D."/>
            <person name="Favel A."/>
            <person name="Grisel S."/>
            <person name="Henrissat B."/>
            <person name="Herpoel-Gimbert I."/>
            <person name="Ruiz-Duenas F.J."/>
            <person name="Chevret D."/>
            <person name="Hainaut M."/>
            <person name="Lin J."/>
            <person name="Wang M."/>
            <person name="Pangilinan J."/>
            <person name="Lipzen A."/>
            <person name="Lesage-Meessen L."/>
            <person name="Navarro D."/>
            <person name="Riley R."/>
            <person name="Grigoriev I.V."/>
            <person name="Zhou S."/>
            <person name="Raouche S."/>
            <person name="Rosso M.N."/>
        </authorList>
    </citation>
    <scope>NUCLEOTIDE SEQUENCE [LARGE SCALE GENOMIC DNA]</scope>
    <source>
        <strain evidence="2 3">BRFM 1820</strain>
    </source>
</reference>
<accession>A0A371DRK8</accession>
<dbReference type="AlphaFoldDB" id="A0A371DRK8"/>
<dbReference type="EMBL" id="KZ857383">
    <property type="protein sequence ID" value="RDX55118.1"/>
    <property type="molecule type" value="Genomic_DNA"/>
</dbReference>
<name>A0A371DRK8_9APHY</name>
<sequence>MHVPPRSDVAVPAVGSARNPDHEGRPSFRAESLLISPVPPRIARVDCFQLQRVMGRGCLGLPAIHPAGSSSAIGNAGLTRLYRKKARIPSDLSRRHAGSTSGGFPLPLHSSMPSVPTPGHAGAAALPYLYHPLLDLVLLARGANLIRHTPPGTPELEDAAQAIGSRDTGCEMGRTDPEEARTSPAAAIGGSGDAPICDWRPRHACTHT</sequence>
<feature type="region of interest" description="Disordered" evidence="1">
    <location>
        <begin position="170"/>
        <end position="194"/>
    </location>
</feature>
<evidence type="ECO:0000313" key="2">
    <source>
        <dbReference type="EMBL" id="RDX55118.1"/>
    </source>
</evidence>
<protein>
    <submittedName>
        <fullName evidence="2">Uncharacterized protein</fullName>
    </submittedName>
</protein>
<keyword evidence="3" id="KW-1185">Reference proteome</keyword>
<evidence type="ECO:0000313" key="3">
    <source>
        <dbReference type="Proteomes" id="UP000256964"/>
    </source>
</evidence>
<evidence type="ECO:0000256" key="1">
    <source>
        <dbReference type="SAM" id="MobiDB-lite"/>
    </source>
</evidence>
<dbReference type="Proteomes" id="UP000256964">
    <property type="component" value="Unassembled WGS sequence"/>
</dbReference>
<organism evidence="2 3">
    <name type="scientific">Lentinus brumalis</name>
    <dbReference type="NCBI Taxonomy" id="2498619"/>
    <lineage>
        <taxon>Eukaryota</taxon>
        <taxon>Fungi</taxon>
        <taxon>Dikarya</taxon>
        <taxon>Basidiomycota</taxon>
        <taxon>Agaricomycotina</taxon>
        <taxon>Agaricomycetes</taxon>
        <taxon>Polyporales</taxon>
        <taxon>Polyporaceae</taxon>
        <taxon>Lentinus</taxon>
    </lineage>
</organism>